<dbReference type="InterPro" id="IPR029787">
    <property type="entry name" value="Nucleotide_cyclase"/>
</dbReference>
<dbReference type="PROSITE" id="PS50112">
    <property type="entry name" value="PAS"/>
    <property type="match status" value="1"/>
</dbReference>
<dbReference type="Pfam" id="PF00563">
    <property type="entry name" value="EAL"/>
    <property type="match status" value="1"/>
</dbReference>
<dbReference type="InterPro" id="IPR043128">
    <property type="entry name" value="Rev_trsase/Diguanyl_cyclase"/>
</dbReference>
<evidence type="ECO:0000259" key="1">
    <source>
        <dbReference type="PROSITE" id="PS50112"/>
    </source>
</evidence>
<evidence type="ECO:0000313" key="4">
    <source>
        <dbReference type="EMBL" id="MFO7191929.1"/>
    </source>
</evidence>
<dbReference type="Pfam" id="PF00990">
    <property type="entry name" value="GGDEF"/>
    <property type="match status" value="1"/>
</dbReference>
<dbReference type="InterPro" id="IPR001633">
    <property type="entry name" value="EAL_dom"/>
</dbReference>
<dbReference type="SUPFAM" id="SSF55073">
    <property type="entry name" value="Nucleotide cyclase"/>
    <property type="match status" value="1"/>
</dbReference>
<dbReference type="PROSITE" id="PS50887">
    <property type="entry name" value="GGDEF"/>
    <property type="match status" value="1"/>
</dbReference>
<dbReference type="EMBL" id="QGUI02000060">
    <property type="protein sequence ID" value="MFO7191929.1"/>
    <property type="molecule type" value="Genomic_DNA"/>
</dbReference>
<dbReference type="NCBIfam" id="TIGR00229">
    <property type="entry name" value="sensory_box"/>
    <property type="match status" value="1"/>
</dbReference>
<dbReference type="Gene3D" id="3.30.450.20">
    <property type="entry name" value="PAS domain"/>
    <property type="match status" value="1"/>
</dbReference>
<dbReference type="PANTHER" id="PTHR44757:SF2">
    <property type="entry name" value="BIOFILM ARCHITECTURE MAINTENANCE PROTEIN MBAA"/>
    <property type="match status" value="1"/>
</dbReference>
<comment type="caution">
    <text evidence="4">The sequence shown here is derived from an EMBL/GenBank/DDBJ whole genome shotgun (WGS) entry which is preliminary data.</text>
</comment>
<dbReference type="Gene3D" id="3.30.70.270">
    <property type="match status" value="1"/>
</dbReference>
<dbReference type="SUPFAM" id="SSF55785">
    <property type="entry name" value="PYP-like sensor domain (PAS domain)"/>
    <property type="match status" value="1"/>
</dbReference>
<protein>
    <submittedName>
        <fullName evidence="4">EAL domain-containing protein</fullName>
    </submittedName>
</protein>
<dbReference type="CDD" id="cd01949">
    <property type="entry name" value="GGDEF"/>
    <property type="match status" value="1"/>
</dbReference>
<dbReference type="AlphaFoldDB" id="A0ABD6FFQ7"/>
<evidence type="ECO:0000259" key="3">
    <source>
        <dbReference type="PROSITE" id="PS50887"/>
    </source>
</evidence>
<feature type="domain" description="GGDEF" evidence="3">
    <location>
        <begin position="171"/>
        <end position="303"/>
    </location>
</feature>
<feature type="domain" description="EAL" evidence="2">
    <location>
        <begin position="312"/>
        <end position="572"/>
    </location>
</feature>
<sequence>MTSPGEQPGSATPSADRFVALFAAAPFGIALTDRQGIIAEANQALGRFLGVDPAELRGKPFVEILTGDGDAAMIRGLIADPDNPPPTGRTVPAVMEHATDGPMHAELTVIALPGDDPKQRYPAVVVRDTSELHLLQEMLRHQNVHDPLTGLPNADSFRGKVEAAMVDRTHPQLALIVFDLDGFRLINDGLGPEVGNRMLSRVADKLREIFPAEAVIGRMIGDRFGVLLRGSFTGQALTRQAEEVLKELAEPLYLDGNGIALSASVGIVVRSTGGSADDLLRAAEITVHRAKSAGRAQWMMFDAEQDRRERHLAKRGAVLGGALETGEFEFRYQPTVRPDGSGELVLIQAELVWNHPDDGVLEAHEFIPMADLTGMTVPIGRWMIDDAVATLARWRAQFGPAVAELAVRLPSRLAIDQDLVGMVRSALDEHQLPAESLSVWTKATTLDDERGDVRESYALLADLGVRVGLLITHQSQFDVFTGDLPLHDVILAESMVELVSADYPVETSATMRGLHDFLAKPFEQGIRVSAQGVESRDQMQRLAELGVSAVRGPAIHQPLTASAMEKLLAEAGDPANVSAGPQHDT</sequence>
<dbReference type="InterPro" id="IPR035919">
    <property type="entry name" value="EAL_sf"/>
</dbReference>
<organism evidence="4 5">
    <name type="scientific">Thermocrispum agreste</name>
    <dbReference type="NCBI Taxonomy" id="37925"/>
    <lineage>
        <taxon>Bacteria</taxon>
        <taxon>Bacillati</taxon>
        <taxon>Actinomycetota</taxon>
        <taxon>Actinomycetes</taxon>
        <taxon>Pseudonocardiales</taxon>
        <taxon>Pseudonocardiaceae</taxon>
        <taxon>Thermocrispum</taxon>
    </lineage>
</organism>
<dbReference type="CDD" id="cd00130">
    <property type="entry name" value="PAS"/>
    <property type="match status" value="1"/>
</dbReference>
<feature type="domain" description="PAS" evidence="1">
    <location>
        <begin position="14"/>
        <end position="62"/>
    </location>
</feature>
<evidence type="ECO:0000259" key="2">
    <source>
        <dbReference type="PROSITE" id="PS50883"/>
    </source>
</evidence>
<dbReference type="SMART" id="SM00091">
    <property type="entry name" value="PAS"/>
    <property type="match status" value="1"/>
</dbReference>
<dbReference type="SMART" id="SM00267">
    <property type="entry name" value="GGDEF"/>
    <property type="match status" value="1"/>
</dbReference>
<dbReference type="NCBIfam" id="TIGR00254">
    <property type="entry name" value="GGDEF"/>
    <property type="match status" value="1"/>
</dbReference>
<dbReference type="PANTHER" id="PTHR44757">
    <property type="entry name" value="DIGUANYLATE CYCLASE DGCP"/>
    <property type="match status" value="1"/>
</dbReference>
<dbReference type="Proteomes" id="UP000249324">
    <property type="component" value="Unassembled WGS sequence"/>
</dbReference>
<dbReference type="InterPro" id="IPR052155">
    <property type="entry name" value="Biofilm_reg_signaling"/>
</dbReference>
<gene>
    <name evidence="4" type="ORF">DIU77_006765</name>
</gene>
<reference evidence="4 5" key="1">
    <citation type="journal article" date="2021" name="BMC Genomics">
        <title>Genome-resolved metagenome and metatranscriptome analyses of thermophilic composting reveal key bacterial players and their metabolic interactions.</title>
        <authorList>
            <person name="Braga L.P.P."/>
            <person name="Pereira R.V."/>
            <person name="Martins L.F."/>
            <person name="Moura L.M.S."/>
            <person name="Sanchez F.B."/>
            <person name="Patane J.S.L."/>
            <person name="da Silva A.M."/>
            <person name="Setubal J.C."/>
        </authorList>
    </citation>
    <scope>NUCLEOTIDE SEQUENCE [LARGE SCALE GENOMIC DNA]</scope>
    <source>
        <strain evidence="4">ZC4RG45</strain>
    </source>
</reference>
<dbReference type="SMART" id="SM00052">
    <property type="entry name" value="EAL"/>
    <property type="match status" value="1"/>
</dbReference>
<dbReference type="SUPFAM" id="SSF141868">
    <property type="entry name" value="EAL domain-like"/>
    <property type="match status" value="2"/>
</dbReference>
<dbReference type="CDD" id="cd01948">
    <property type="entry name" value="EAL"/>
    <property type="match status" value="1"/>
</dbReference>
<evidence type="ECO:0000313" key="5">
    <source>
        <dbReference type="Proteomes" id="UP000249324"/>
    </source>
</evidence>
<dbReference type="InterPro" id="IPR035965">
    <property type="entry name" value="PAS-like_dom_sf"/>
</dbReference>
<dbReference type="Gene3D" id="3.20.20.450">
    <property type="entry name" value="EAL domain"/>
    <property type="match status" value="1"/>
</dbReference>
<dbReference type="PROSITE" id="PS50883">
    <property type="entry name" value="EAL"/>
    <property type="match status" value="1"/>
</dbReference>
<dbReference type="Pfam" id="PF13426">
    <property type="entry name" value="PAS_9"/>
    <property type="match status" value="1"/>
</dbReference>
<accession>A0ABD6FFQ7</accession>
<name>A0ABD6FFQ7_9PSEU</name>
<proteinExistence type="predicted"/>
<dbReference type="InterPro" id="IPR000160">
    <property type="entry name" value="GGDEF_dom"/>
</dbReference>
<dbReference type="InterPro" id="IPR000014">
    <property type="entry name" value="PAS"/>
</dbReference>